<sequence>MSFAPWLARWNLLPDGGAIHTASSDLLPVVWEGQAAMLKLARLDEEERGHRLMVWWAGRGAARVYAHEGAALLMERLSPEPSLAAWVDEGQDDEASRVLCRAVARLHEPRGEPWPDLVPLRRWFRALEAAAPAGGTLMDCWTVATGLLDDPQDVRPLHGDIHHANVLHSPGLRGDCGWLAIDPKGILGERGYDYANILSNPTQAWALRPGRLARQVRIVSQAAGLERSRLLRWIVAYSGLSAAWHLEDGDEAAAARQIEIAQMAAGELGGS</sequence>
<dbReference type="EMBL" id="PPPD01000001">
    <property type="protein sequence ID" value="PNY80081.1"/>
    <property type="molecule type" value="Genomic_DNA"/>
</dbReference>
<protein>
    <submittedName>
        <fullName evidence="1">3'-kinase</fullName>
    </submittedName>
</protein>
<proteinExistence type="predicted"/>
<dbReference type="InterPro" id="IPR006748">
    <property type="entry name" value="NH2Glyco/OHUrea_AB-resist_kin"/>
</dbReference>
<dbReference type="Proteomes" id="UP000236379">
    <property type="component" value="Unassembled WGS sequence"/>
</dbReference>
<dbReference type="GO" id="GO:0016773">
    <property type="term" value="F:phosphotransferase activity, alcohol group as acceptor"/>
    <property type="evidence" value="ECO:0007669"/>
    <property type="project" value="InterPro"/>
</dbReference>
<keyword evidence="1" id="KW-0418">Kinase</keyword>
<keyword evidence="1" id="KW-0808">Transferase</keyword>
<dbReference type="GO" id="GO:0019748">
    <property type="term" value="P:secondary metabolic process"/>
    <property type="evidence" value="ECO:0007669"/>
    <property type="project" value="InterPro"/>
</dbReference>
<dbReference type="Pfam" id="PF04655">
    <property type="entry name" value="APH_6_hur"/>
    <property type="match status" value="1"/>
</dbReference>
<reference evidence="1 2" key="1">
    <citation type="submission" date="2018-01" db="EMBL/GenBank/DDBJ databases">
        <title>Deinococcus koreensis sp. nov., a radiation-resistant bacterium isolated from river water.</title>
        <authorList>
            <person name="Choi A."/>
        </authorList>
    </citation>
    <scope>NUCLEOTIDE SEQUENCE [LARGE SCALE GENOMIC DNA]</scope>
    <source>
        <strain evidence="1 2">SJW1-2</strain>
    </source>
</reference>
<name>A0A2K3UU68_9DEIO</name>
<accession>A0A2K3UU68</accession>
<dbReference type="GO" id="GO:0016301">
    <property type="term" value="F:kinase activity"/>
    <property type="evidence" value="ECO:0007669"/>
    <property type="project" value="UniProtKB-KW"/>
</dbReference>
<gene>
    <name evidence="1" type="ORF">CVO96_00775</name>
</gene>
<keyword evidence="2" id="KW-1185">Reference proteome</keyword>
<dbReference type="OrthoDB" id="179394at2"/>
<dbReference type="InterPro" id="IPR011009">
    <property type="entry name" value="Kinase-like_dom_sf"/>
</dbReference>
<evidence type="ECO:0000313" key="2">
    <source>
        <dbReference type="Proteomes" id="UP000236379"/>
    </source>
</evidence>
<dbReference type="SUPFAM" id="SSF56112">
    <property type="entry name" value="Protein kinase-like (PK-like)"/>
    <property type="match status" value="1"/>
</dbReference>
<organism evidence="1 2">
    <name type="scientific">Deinococcus koreensis</name>
    <dbReference type="NCBI Taxonomy" id="2054903"/>
    <lineage>
        <taxon>Bacteria</taxon>
        <taxon>Thermotogati</taxon>
        <taxon>Deinococcota</taxon>
        <taxon>Deinococci</taxon>
        <taxon>Deinococcales</taxon>
        <taxon>Deinococcaceae</taxon>
        <taxon>Deinococcus</taxon>
    </lineage>
</organism>
<dbReference type="AlphaFoldDB" id="A0A2K3UU68"/>
<evidence type="ECO:0000313" key="1">
    <source>
        <dbReference type="EMBL" id="PNY80081.1"/>
    </source>
</evidence>
<comment type="caution">
    <text evidence="1">The sequence shown here is derived from an EMBL/GenBank/DDBJ whole genome shotgun (WGS) entry which is preliminary data.</text>
</comment>
<dbReference type="RefSeq" id="WP_103309251.1">
    <property type="nucleotide sequence ID" value="NZ_PPPD01000001.1"/>
</dbReference>